<sequence length="637" mass="70349">MAASFINNALQVNFDTVLGFLDNDGMAGSFDALTHERFLLMTAFHFGLKINWSKLLFDILKEMADQSSKRAKGYAAQICVSLEGDPNLTLGEANTLPPLKIITVKTVGTYVAKNKNIADDETVVAKTAVVKRKEVSKRRLAPTADEPVAKKKRTTVGRQSSMEANLAMVTVAQDVAPISMIPVATPKAQRRHAPKRKLVMQEDSDDEIVDSIIHQVIAETAEIKTEEPNLEEPVATETVETAAVETKVEKESEKEKEIEPVAIEGMSLEKITDSEDTEPLSKILARTEKSKSDEESMFIDDLLAQITDNMMLPSVTAEDPTKIKFELDIEFIVQIREQVIEEIVSFFSSFSLRRLAVLGSVSDIVAKEEHILAWAETDSLQTTKVLVISLYNIQIISSVSSSESLVSIRLPSPEAIPATPSSSRSDSRMHFTTADIPLGEETAELSSMPTTIISSHDYTYAIAQLRASVDQVSLEKVQSRFHVGKLKADLSRRISSLETAFIMASYNQDRAAFVQTNILRKEMKDQKAALSQEFGDQLAAIHNDLIELKEWNLNRTSRPLALNCQKSSPTSIGAVMPKRGKVVEVRSLLLTIESYLEMEGADLVVVVVGANLREKEAVVLIEEVEEYFTGLGKADQS</sequence>
<accession>A0A2Z7B726</accession>
<organism evidence="1 2">
    <name type="scientific">Dorcoceras hygrometricum</name>
    <dbReference type="NCBI Taxonomy" id="472368"/>
    <lineage>
        <taxon>Eukaryota</taxon>
        <taxon>Viridiplantae</taxon>
        <taxon>Streptophyta</taxon>
        <taxon>Embryophyta</taxon>
        <taxon>Tracheophyta</taxon>
        <taxon>Spermatophyta</taxon>
        <taxon>Magnoliopsida</taxon>
        <taxon>eudicotyledons</taxon>
        <taxon>Gunneridae</taxon>
        <taxon>Pentapetalae</taxon>
        <taxon>asterids</taxon>
        <taxon>lamiids</taxon>
        <taxon>Lamiales</taxon>
        <taxon>Gesneriaceae</taxon>
        <taxon>Didymocarpoideae</taxon>
        <taxon>Trichosporeae</taxon>
        <taxon>Loxocarpinae</taxon>
        <taxon>Dorcoceras</taxon>
    </lineage>
</organism>
<reference evidence="1 2" key="1">
    <citation type="journal article" date="2015" name="Proc. Natl. Acad. Sci. U.S.A.">
        <title>The resurrection genome of Boea hygrometrica: A blueprint for survival of dehydration.</title>
        <authorList>
            <person name="Xiao L."/>
            <person name="Yang G."/>
            <person name="Zhang L."/>
            <person name="Yang X."/>
            <person name="Zhao S."/>
            <person name="Ji Z."/>
            <person name="Zhou Q."/>
            <person name="Hu M."/>
            <person name="Wang Y."/>
            <person name="Chen M."/>
            <person name="Xu Y."/>
            <person name="Jin H."/>
            <person name="Xiao X."/>
            <person name="Hu G."/>
            <person name="Bao F."/>
            <person name="Hu Y."/>
            <person name="Wan P."/>
            <person name="Li L."/>
            <person name="Deng X."/>
            <person name="Kuang T."/>
            <person name="Xiang C."/>
            <person name="Zhu J.K."/>
            <person name="Oliver M.J."/>
            <person name="He Y."/>
        </authorList>
    </citation>
    <scope>NUCLEOTIDE SEQUENCE [LARGE SCALE GENOMIC DNA]</scope>
    <source>
        <strain evidence="2">cv. XS01</strain>
    </source>
</reference>
<gene>
    <name evidence="1" type="ORF">F511_34301</name>
</gene>
<evidence type="ECO:0008006" key="3">
    <source>
        <dbReference type="Google" id="ProtNLM"/>
    </source>
</evidence>
<dbReference type="AlphaFoldDB" id="A0A2Z7B726"/>
<name>A0A2Z7B726_9LAMI</name>
<evidence type="ECO:0000313" key="1">
    <source>
        <dbReference type="EMBL" id="KZV30285.1"/>
    </source>
</evidence>
<dbReference type="EMBL" id="KV008327">
    <property type="protein sequence ID" value="KZV30285.1"/>
    <property type="molecule type" value="Genomic_DNA"/>
</dbReference>
<dbReference type="Proteomes" id="UP000250235">
    <property type="component" value="Unassembled WGS sequence"/>
</dbReference>
<protein>
    <recommendedName>
        <fullName evidence="3">Splicing factor 3B subunit 1-like</fullName>
    </recommendedName>
</protein>
<evidence type="ECO:0000313" key="2">
    <source>
        <dbReference type="Proteomes" id="UP000250235"/>
    </source>
</evidence>
<keyword evidence="2" id="KW-1185">Reference proteome</keyword>
<proteinExistence type="predicted"/>